<proteinExistence type="predicted"/>
<dbReference type="Pfam" id="PF03171">
    <property type="entry name" value="2OG-FeII_Oxy"/>
    <property type="match status" value="1"/>
</dbReference>
<dbReference type="Gene3D" id="2.60.120.330">
    <property type="entry name" value="B-lactam Antibiotic, Isopenicillin N Synthase, Chain"/>
    <property type="match status" value="1"/>
</dbReference>
<dbReference type="AlphaFoldDB" id="A0A4S4LMA2"/>
<evidence type="ECO:0000313" key="4">
    <source>
        <dbReference type="EMBL" id="THH11140.1"/>
    </source>
</evidence>
<evidence type="ECO:0000256" key="1">
    <source>
        <dbReference type="SAM" id="MobiDB-lite"/>
    </source>
</evidence>
<dbReference type="InterPro" id="IPR029045">
    <property type="entry name" value="ClpP/crotonase-like_dom_sf"/>
</dbReference>
<dbReference type="SUPFAM" id="SSF52096">
    <property type="entry name" value="ClpP/crotonase"/>
    <property type="match status" value="1"/>
</dbReference>
<evidence type="ECO:0000259" key="2">
    <source>
        <dbReference type="Pfam" id="PF03171"/>
    </source>
</evidence>
<dbReference type="Proteomes" id="UP000310158">
    <property type="component" value="Unassembled WGS sequence"/>
</dbReference>
<dbReference type="InterPro" id="IPR027443">
    <property type="entry name" value="IPNS-like_sf"/>
</dbReference>
<dbReference type="PANTHER" id="PTHR37049">
    <property type="entry name" value="PEPTIDASE S41 FAMILY PROTEIN"/>
    <property type="match status" value="1"/>
</dbReference>
<dbReference type="SUPFAM" id="SSF51197">
    <property type="entry name" value="Clavaminate synthase-like"/>
    <property type="match status" value="1"/>
</dbReference>
<dbReference type="PANTHER" id="PTHR37049:SF4">
    <property type="entry name" value="RHODANESE DOMAIN-CONTAINING PROTEIN"/>
    <property type="match status" value="1"/>
</dbReference>
<organism evidence="4 5">
    <name type="scientific">Bondarzewia mesenterica</name>
    <dbReference type="NCBI Taxonomy" id="1095465"/>
    <lineage>
        <taxon>Eukaryota</taxon>
        <taxon>Fungi</taxon>
        <taxon>Dikarya</taxon>
        <taxon>Basidiomycota</taxon>
        <taxon>Agaricomycotina</taxon>
        <taxon>Agaricomycetes</taxon>
        <taxon>Russulales</taxon>
        <taxon>Bondarzewiaceae</taxon>
        <taxon>Bondarzewia</taxon>
    </lineage>
</organism>
<evidence type="ECO:0000313" key="5">
    <source>
        <dbReference type="Proteomes" id="UP000310158"/>
    </source>
</evidence>
<dbReference type="InterPro" id="IPR044861">
    <property type="entry name" value="IPNS-like_FE2OG_OXY"/>
</dbReference>
<feature type="region of interest" description="Disordered" evidence="1">
    <location>
        <begin position="1189"/>
        <end position="1269"/>
    </location>
</feature>
<evidence type="ECO:0000259" key="3">
    <source>
        <dbReference type="Pfam" id="PF14226"/>
    </source>
</evidence>
<sequence>MSSTTVEPFSVTGDSNLNTLPKWKAPPPTTETELEWADILTVDLSLYDTQRSELVKTVETALQRDGFFYVVGHGIAKETLEHQFSIGQLAFDGVSREEKEQHRAPIAEEGSFIGYKLQNYWEISNGIKDRIEHYNFYLNHIDPVSRHPKPLQPYVNDVKAYIAETRQKVLRRVLTLIDVVLGLEEGHLWNLHEDAQGRTGDDLFRYMIYDPLTSDEASKTNNVMLSGHTDFNSISTLVSQPITALQILMPDGHWRYHQDGALVINIGDQLSFMSGGLLKGTIHRVVLPPKDQLQYRRLGVFHFAHFINGIPLDLLPSKKVQTEGRKIFDERIPTTDEWEHARVKTYGTAKLIKGEKYDVEYIADSERALIVLRSYPCLSLQYFRSSSVLSGKFDPDPHFEFGIIPDVRDRYYHHHQASRRGHCTWHSLPTPPLRTSFLQRRTKEPDLISAFRINVGAWSGQSTAPSGQYGSLKALLDAVAGANAGQLTRGTKYGTFERPVAHRAPYAGFLAWATAMYAYLTVRTDRTSIQSTFRSHLRGVLETIAAPDNFDPCAKIAGLTFAAAADAIACQKSFPFNETLRQNVLNNIARVFDFFTFEDFYLNSPPPFQESTTNIRADIARINSTRYTTDYDFNLDVWDFTTQLNDGHTRWFPNCYNTYQNILPAPVVTLEVNGTQNVFIAPDSVEFLTLLGSGFTSFFNEPNELGFDWQRLAGAKVLEIGGMDAYDYVDKIASTVSGNYLDHGVRVNSVFSSYRISGTGFSQRVGDLAGPSFLTQTSLTFKLIPVDSNEAETVTVPYVASFLGIAFTDQDSFWANNCAATDATNGVDLRASATIKDDKRAPRQARAAIVDVTSKQDIALPDPFLPTLSPVNGSTGVIKSFILPDNKTGVMFVGSFEGDFVQFQTDTLAAISQFQSSNVTRLLIDLTNNGGGFVCLGFFLHQFLAGLEFGYPGFQSTSRANPLAQKILKADIAQGLTDALTFYSPDNWAFLNDTEMPLTFDYNDPAVLLTTNGRLDPTSQRFHDICTPYSVPVPQTPPFDLKNVAIVSNGNCASTCAMFSTLMNERHNTSIAVFGGKPGEDVQFKGMAGNQVLEWTDLDTEIKTAGVKDVAPPDLLVSANMRHNWRTAWSFLNESKPIAYVSELPKFRFPYTTETYNNPQKLWEFALSAMSKASSGKIIIKPLRRPEAAAPVAGPSTLRSKDVRSPSKVVEGTPTEEGEATDVGTPAVSSRGDDGEEKVEDGSSATSEAKEVVGDVDVDMEAIESVPMP</sequence>
<dbReference type="InterPro" id="IPR052766">
    <property type="entry name" value="S41A_metabolite_peptidase"/>
</dbReference>
<gene>
    <name evidence="4" type="ORF">EW146_g8141</name>
</gene>
<dbReference type="Gene3D" id="3.90.226.10">
    <property type="entry name" value="2-enoyl-CoA Hydratase, Chain A, domain 1"/>
    <property type="match status" value="1"/>
</dbReference>
<feature type="non-terminal residue" evidence="4">
    <location>
        <position position="1269"/>
    </location>
</feature>
<dbReference type="Pfam" id="PF14226">
    <property type="entry name" value="DIOX_N"/>
    <property type="match status" value="1"/>
</dbReference>
<reference evidence="4 5" key="1">
    <citation type="submission" date="2019-02" db="EMBL/GenBank/DDBJ databases">
        <title>Genome sequencing of the rare red list fungi Bondarzewia mesenterica.</title>
        <authorList>
            <person name="Buettner E."/>
            <person name="Kellner H."/>
        </authorList>
    </citation>
    <scope>NUCLEOTIDE SEQUENCE [LARGE SCALE GENOMIC DNA]</scope>
    <source>
        <strain evidence="4 5">DSM 108281</strain>
    </source>
</reference>
<evidence type="ECO:0008006" key="6">
    <source>
        <dbReference type="Google" id="ProtNLM"/>
    </source>
</evidence>
<dbReference type="OrthoDB" id="27214at2759"/>
<dbReference type="PRINTS" id="PR00682">
    <property type="entry name" value="IPNSYNTHASE"/>
</dbReference>
<name>A0A4S4LMA2_9AGAM</name>
<protein>
    <recommendedName>
        <fullName evidence="6">Fe2OG dioxygenase domain-containing protein</fullName>
    </recommendedName>
</protein>
<dbReference type="EMBL" id="SGPL01000530">
    <property type="protein sequence ID" value="THH11140.1"/>
    <property type="molecule type" value="Genomic_DNA"/>
</dbReference>
<feature type="region of interest" description="Disordered" evidence="1">
    <location>
        <begin position="1"/>
        <end position="29"/>
    </location>
</feature>
<keyword evidence="5" id="KW-1185">Reference proteome</keyword>
<dbReference type="InterPro" id="IPR026992">
    <property type="entry name" value="DIOX_N"/>
</dbReference>
<feature type="compositionally biased region" description="Polar residues" evidence="1">
    <location>
        <begin position="1"/>
        <end position="19"/>
    </location>
</feature>
<feature type="domain" description="Non-haem dioxygenase N-terminal" evidence="3">
    <location>
        <begin position="41"/>
        <end position="139"/>
    </location>
</feature>
<comment type="caution">
    <text evidence="4">The sequence shown here is derived from an EMBL/GenBank/DDBJ whole genome shotgun (WGS) entry which is preliminary data.</text>
</comment>
<feature type="domain" description="Isopenicillin N synthase-like Fe(2+) 2OG dioxygenase" evidence="2">
    <location>
        <begin position="206"/>
        <end position="290"/>
    </location>
</feature>
<accession>A0A4S4LMA2</accession>